<keyword evidence="3" id="KW-0963">Cytoplasm</keyword>
<dbReference type="SUPFAM" id="SSF52172">
    <property type="entry name" value="CheY-like"/>
    <property type="match status" value="1"/>
</dbReference>
<dbReference type="GO" id="GO:0000156">
    <property type="term" value="F:phosphorelay response regulator activity"/>
    <property type="evidence" value="ECO:0007669"/>
    <property type="project" value="TreeGrafter"/>
</dbReference>
<dbReference type="InterPro" id="IPR036388">
    <property type="entry name" value="WH-like_DNA-bd_sf"/>
</dbReference>
<reference evidence="18 19" key="1">
    <citation type="submission" date="2018-08" db="EMBL/GenBank/DDBJ databases">
        <title>A genome reference for cultivated species of the human gut microbiota.</title>
        <authorList>
            <person name="Zou Y."/>
            <person name="Xue W."/>
            <person name="Luo G."/>
        </authorList>
    </citation>
    <scope>NUCLEOTIDE SEQUENCE [LARGE SCALE GENOMIC DNA]</scope>
    <source>
        <strain evidence="18 19">AF18-12LB</strain>
    </source>
</reference>
<dbReference type="FunFam" id="3.40.50.2300:FF:000001">
    <property type="entry name" value="DNA-binding response regulator PhoB"/>
    <property type="match status" value="1"/>
</dbReference>
<keyword evidence="19" id="KW-1185">Reference proteome</keyword>
<comment type="caution">
    <text evidence="18">The sequence shown here is derived from an EMBL/GenBank/DDBJ whole genome shotgun (WGS) entry which is preliminary data.</text>
</comment>
<keyword evidence="6" id="KW-0805">Transcription regulation</keyword>
<evidence type="ECO:0000256" key="11">
    <source>
        <dbReference type="ARBA" id="ARBA00024867"/>
    </source>
</evidence>
<keyword evidence="7" id="KW-0843">Virulence</keyword>
<dbReference type="AlphaFoldDB" id="A0A3R5X835"/>
<evidence type="ECO:0000256" key="7">
    <source>
        <dbReference type="ARBA" id="ARBA00023026"/>
    </source>
</evidence>
<evidence type="ECO:0000256" key="2">
    <source>
        <dbReference type="ARBA" id="ARBA00018672"/>
    </source>
</evidence>
<dbReference type="GO" id="GO:0000976">
    <property type="term" value="F:transcription cis-regulatory region binding"/>
    <property type="evidence" value="ECO:0007669"/>
    <property type="project" value="TreeGrafter"/>
</dbReference>
<dbReference type="GO" id="GO:0006355">
    <property type="term" value="P:regulation of DNA-templated transcription"/>
    <property type="evidence" value="ECO:0007669"/>
    <property type="project" value="InterPro"/>
</dbReference>
<evidence type="ECO:0000256" key="4">
    <source>
        <dbReference type="ARBA" id="ARBA00022553"/>
    </source>
</evidence>
<dbReference type="InterPro" id="IPR001867">
    <property type="entry name" value="OmpR/PhoB-type_DNA-bd"/>
</dbReference>
<dbReference type="SMART" id="SM00448">
    <property type="entry name" value="REC"/>
    <property type="match status" value="1"/>
</dbReference>
<gene>
    <name evidence="18" type="ORF">DWX03_06175</name>
</gene>
<keyword evidence="8 15" id="KW-0238">DNA-binding</keyword>
<dbReference type="EMBL" id="QRXJ01000007">
    <property type="protein sequence ID" value="RGT90464.1"/>
    <property type="molecule type" value="Genomic_DNA"/>
</dbReference>
<evidence type="ECO:0000256" key="9">
    <source>
        <dbReference type="ARBA" id="ARBA00023159"/>
    </source>
</evidence>
<evidence type="ECO:0000256" key="15">
    <source>
        <dbReference type="PROSITE-ProRule" id="PRU01091"/>
    </source>
</evidence>
<evidence type="ECO:0000256" key="1">
    <source>
        <dbReference type="ARBA" id="ARBA00004496"/>
    </source>
</evidence>
<evidence type="ECO:0000256" key="8">
    <source>
        <dbReference type="ARBA" id="ARBA00023125"/>
    </source>
</evidence>
<feature type="domain" description="OmpR/PhoB-type" evidence="17">
    <location>
        <begin position="138"/>
        <end position="235"/>
    </location>
</feature>
<dbReference type="PANTHER" id="PTHR48111:SF49">
    <property type="entry name" value="HEME RESPONSE REGULATOR HSSR"/>
    <property type="match status" value="1"/>
</dbReference>
<comment type="function">
    <text evidence="11">May play the central regulatory role in sporulation. It may be an element of the effector pathway responsible for the activation of sporulation genes in response to nutritional stress. Spo0A may act in concert with spo0H (a sigma factor) to control the expression of some genes that are critical to the sporulation process.</text>
</comment>
<keyword evidence="10" id="KW-0804">Transcription</keyword>
<evidence type="ECO:0000256" key="12">
    <source>
        <dbReference type="ARBA" id="ARBA00037471"/>
    </source>
</evidence>
<keyword evidence="5" id="KW-0902">Two-component regulatory system</keyword>
<sequence>MGKVSVLIRRKENVFQILIVEDDKELSQLFQKVLEKNGYQVKSASDGAQALEVLDKEYIDLIISDIMMPVMDGYELVSELRSAGYQIPVLMITAKGSFDDMRQGFFSGSDDYMVKPVNVNEMVLRVGALLRRAQILNEHKIVIGSTEFDYDAMTVTTDKESLVLPKKQFLLLYKLAASSGRTFTKQQLMDEVWGYETEADPHTIEVHIGRLRERFKDNPDFEIVTMRGIGYKVVKK</sequence>
<evidence type="ECO:0000256" key="5">
    <source>
        <dbReference type="ARBA" id="ARBA00023012"/>
    </source>
</evidence>
<dbReference type="PROSITE" id="PS51755">
    <property type="entry name" value="OMPR_PHOB"/>
    <property type="match status" value="1"/>
</dbReference>
<dbReference type="RefSeq" id="WP_117834785.1">
    <property type="nucleotide sequence ID" value="NZ_QRXJ01000007.1"/>
</dbReference>
<dbReference type="Proteomes" id="UP000283360">
    <property type="component" value="Unassembled WGS sequence"/>
</dbReference>
<feature type="DNA-binding region" description="OmpR/PhoB-type" evidence="15">
    <location>
        <begin position="138"/>
        <end position="235"/>
    </location>
</feature>
<dbReference type="InterPro" id="IPR039420">
    <property type="entry name" value="WalR-like"/>
</dbReference>
<comment type="subcellular location">
    <subcellularLocation>
        <location evidence="1">Cytoplasm</location>
    </subcellularLocation>
</comment>
<organism evidence="18 19">
    <name type="scientific">Coprococcus comes</name>
    <dbReference type="NCBI Taxonomy" id="410072"/>
    <lineage>
        <taxon>Bacteria</taxon>
        <taxon>Bacillati</taxon>
        <taxon>Bacillota</taxon>
        <taxon>Clostridia</taxon>
        <taxon>Lachnospirales</taxon>
        <taxon>Lachnospiraceae</taxon>
        <taxon>Coprococcus</taxon>
    </lineage>
</organism>
<comment type="function">
    <text evidence="12">Member of the two-component regulatory system HssS/HssR involved in intracellular heme homeostasis and tempering of staphylococcal virulence. Phosphorylated HssR binds to a direct repeat sequence within hrtAB promoter and activates the expression of hrtAB, an efflux pump, in response to extracellular heme, hemin, hemoglobin or blood.</text>
</comment>
<feature type="domain" description="Response regulatory" evidence="16">
    <location>
        <begin position="16"/>
        <end position="130"/>
    </location>
</feature>
<dbReference type="Pfam" id="PF00486">
    <property type="entry name" value="Trans_reg_C"/>
    <property type="match status" value="1"/>
</dbReference>
<dbReference type="Gene3D" id="1.10.10.10">
    <property type="entry name" value="Winged helix-like DNA-binding domain superfamily/Winged helix DNA-binding domain"/>
    <property type="match status" value="1"/>
</dbReference>
<dbReference type="CDD" id="cd00383">
    <property type="entry name" value="trans_reg_C"/>
    <property type="match status" value="1"/>
</dbReference>
<dbReference type="InterPro" id="IPR011006">
    <property type="entry name" value="CheY-like_superfamily"/>
</dbReference>
<evidence type="ECO:0000259" key="17">
    <source>
        <dbReference type="PROSITE" id="PS51755"/>
    </source>
</evidence>
<evidence type="ECO:0000256" key="13">
    <source>
        <dbReference type="ARBA" id="ARBA00039976"/>
    </source>
</evidence>
<evidence type="ECO:0000256" key="3">
    <source>
        <dbReference type="ARBA" id="ARBA00022490"/>
    </source>
</evidence>
<evidence type="ECO:0000259" key="16">
    <source>
        <dbReference type="PROSITE" id="PS50110"/>
    </source>
</evidence>
<dbReference type="SMART" id="SM00862">
    <property type="entry name" value="Trans_reg_C"/>
    <property type="match status" value="1"/>
</dbReference>
<dbReference type="Pfam" id="PF00072">
    <property type="entry name" value="Response_reg"/>
    <property type="match status" value="1"/>
</dbReference>
<dbReference type="InterPro" id="IPR001789">
    <property type="entry name" value="Sig_transdc_resp-reg_receiver"/>
</dbReference>
<evidence type="ECO:0000256" key="14">
    <source>
        <dbReference type="PROSITE-ProRule" id="PRU00169"/>
    </source>
</evidence>
<dbReference type="Gene3D" id="3.40.50.2300">
    <property type="match status" value="1"/>
</dbReference>
<keyword evidence="4 14" id="KW-0597">Phosphoprotein</keyword>
<evidence type="ECO:0000256" key="10">
    <source>
        <dbReference type="ARBA" id="ARBA00023163"/>
    </source>
</evidence>
<name>A0A3R5X835_9FIRM</name>
<dbReference type="GO" id="GO:0032993">
    <property type="term" value="C:protein-DNA complex"/>
    <property type="evidence" value="ECO:0007669"/>
    <property type="project" value="TreeGrafter"/>
</dbReference>
<dbReference type="CDD" id="cd17574">
    <property type="entry name" value="REC_OmpR"/>
    <property type="match status" value="1"/>
</dbReference>
<dbReference type="GO" id="GO:0005829">
    <property type="term" value="C:cytosol"/>
    <property type="evidence" value="ECO:0007669"/>
    <property type="project" value="TreeGrafter"/>
</dbReference>
<feature type="modified residue" description="4-aspartylphosphate" evidence="14">
    <location>
        <position position="65"/>
    </location>
</feature>
<keyword evidence="9" id="KW-0010">Activator</keyword>
<evidence type="ECO:0000256" key="6">
    <source>
        <dbReference type="ARBA" id="ARBA00023015"/>
    </source>
</evidence>
<evidence type="ECO:0000313" key="18">
    <source>
        <dbReference type="EMBL" id="RGT90464.1"/>
    </source>
</evidence>
<accession>A0A3R5X835</accession>
<proteinExistence type="predicted"/>
<dbReference type="PANTHER" id="PTHR48111">
    <property type="entry name" value="REGULATOR OF RPOS"/>
    <property type="match status" value="1"/>
</dbReference>
<dbReference type="PROSITE" id="PS50110">
    <property type="entry name" value="RESPONSE_REGULATORY"/>
    <property type="match status" value="1"/>
</dbReference>
<protein>
    <recommendedName>
        <fullName evidence="13">Heme response regulator HssR</fullName>
    </recommendedName>
    <alternativeName>
        <fullName evidence="2">Stage 0 sporulation protein A homolog</fullName>
    </alternativeName>
</protein>
<evidence type="ECO:0000313" key="19">
    <source>
        <dbReference type="Proteomes" id="UP000283360"/>
    </source>
</evidence>